<sequence>MWDCFWFCKLKSCWCCWVSRAALKSSAIVTLSLGQGEAKRVEPWKPKGELEAKVRTSGIIVIKWKF</sequence>
<feature type="signal peptide" evidence="1">
    <location>
        <begin position="1"/>
        <end position="21"/>
    </location>
</feature>
<name>A0A2P6PK87_ROSCH</name>
<dbReference type="Gramene" id="PRQ22344">
    <property type="protein sequence ID" value="PRQ22344"/>
    <property type="gene ID" value="RchiOBHm_Chr6g0249231"/>
</dbReference>
<proteinExistence type="predicted"/>
<keyword evidence="3" id="KW-1185">Reference proteome</keyword>
<accession>A0A2P6PK87</accession>
<evidence type="ECO:0000313" key="2">
    <source>
        <dbReference type="EMBL" id="PRQ22344.1"/>
    </source>
</evidence>
<gene>
    <name evidence="2" type="ORF">RchiOBHm_Chr6g0249231</name>
</gene>
<keyword evidence="1" id="KW-0732">Signal</keyword>
<reference evidence="2 3" key="1">
    <citation type="journal article" date="2018" name="Nat. Genet.">
        <title>The Rosa genome provides new insights in the design of modern roses.</title>
        <authorList>
            <person name="Bendahmane M."/>
        </authorList>
    </citation>
    <scope>NUCLEOTIDE SEQUENCE [LARGE SCALE GENOMIC DNA]</scope>
    <source>
        <strain evidence="3">cv. Old Blush</strain>
    </source>
</reference>
<evidence type="ECO:0000313" key="3">
    <source>
        <dbReference type="Proteomes" id="UP000238479"/>
    </source>
</evidence>
<comment type="caution">
    <text evidence="2">The sequence shown here is derived from an EMBL/GenBank/DDBJ whole genome shotgun (WGS) entry which is preliminary data.</text>
</comment>
<evidence type="ECO:0000256" key="1">
    <source>
        <dbReference type="SAM" id="SignalP"/>
    </source>
</evidence>
<dbReference type="AlphaFoldDB" id="A0A2P6PK87"/>
<protein>
    <submittedName>
        <fullName evidence="2">Uncharacterized protein</fullName>
    </submittedName>
</protein>
<organism evidence="2 3">
    <name type="scientific">Rosa chinensis</name>
    <name type="common">China rose</name>
    <dbReference type="NCBI Taxonomy" id="74649"/>
    <lineage>
        <taxon>Eukaryota</taxon>
        <taxon>Viridiplantae</taxon>
        <taxon>Streptophyta</taxon>
        <taxon>Embryophyta</taxon>
        <taxon>Tracheophyta</taxon>
        <taxon>Spermatophyta</taxon>
        <taxon>Magnoliopsida</taxon>
        <taxon>eudicotyledons</taxon>
        <taxon>Gunneridae</taxon>
        <taxon>Pentapetalae</taxon>
        <taxon>rosids</taxon>
        <taxon>fabids</taxon>
        <taxon>Rosales</taxon>
        <taxon>Rosaceae</taxon>
        <taxon>Rosoideae</taxon>
        <taxon>Rosoideae incertae sedis</taxon>
        <taxon>Rosa</taxon>
    </lineage>
</organism>
<dbReference type="Proteomes" id="UP000238479">
    <property type="component" value="Chromosome 6"/>
</dbReference>
<feature type="chain" id="PRO_5015114921" evidence="1">
    <location>
        <begin position="22"/>
        <end position="66"/>
    </location>
</feature>
<dbReference type="EMBL" id="PDCK01000044">
    <property type="protein sequence ID" value="PRQ22344.1"/>
    <property type="molecule type" value="Genomic_DNA"/>
</dbReference>